<reference evidence="8 9" key="1">
    <citation type="submission" date="2024-01" db="EMBL/GenBank/DDBJ databases">
        <title>The genomes of 5 underutilized Papilionoideae crops provide insights into root nodulation and disease resistance.</title>
        <authorList>
            <person name="Yuan L."/>
        </authorList>
    </citation>
    <scope>NUCLEOTIDE SEQUENCE [LARGE SCALE GENOMIC DNA]</scope>
    <source>
        <strain evidence="8">LY-2023</strain>
        <tissue evidence="8">Leaf</tissue>
    </source>
</reference>
<accession>A0AAN9I7V5</accession>
<dbReference type="Proteomes" id="UP001359559">
    <property type="component" value="Unassembled WGS sequence"/>
</dbReference>
<dbReference type="Gene3D" id="1.20.5.4770">
    <property type="match status" value="1"/>
</dbReference>
<dbReference type="PANTHER" id="PTHR10634">
    <property type="entry name" value="AN1-TYPE ZINC FINGER PROTEIN"/>
    <property type="match status" value="1"/>
</dbReference>
<dbReference type="InterPro" id="IPR050652">
    <property type="entry name" value="AN1_A20_ZnFinger"/>
</dbReference>
<organism evidence="8 9">
    <name type="scientific">Clitoria ternatea</name>
    <name type="common">Butterfly pea</name>
    <dbReference type="NCBI Taxonomy" id="43366"/>
    <lineage>
        <taxon>Eukaryota</taxon>
        <taxon>Viridiplantae</taxon>
        <taxon>Streptophyta</taxon>
        <taxon>Embryophyta</taxon>
        <taxon>Tracheophyta</taxon>
        <taxon>Spermatophyta</taxon>
        <taxon>Magnoliopsida</taxon>
        <taxon>eudicotyledons</taxon>
        <taxon>Gunneridae</taxon>
        <taxon>Pentapetalae</taxon>
        <taxon>rosids</taxon>
        <taxon>fabids</taxon>
        <taxon>Fabales</taxon>
        <taxon>Fabaceae</taxon>
        <taxon>Papilionoideae</taxon>
        <taxon>50 kb inversion clade</taxon>
        <taxon>NPAAA clade</taxon>
        <taxon>indigoferoid/millettioid clade</taxon>
        <taxon>Phaseoleae</taxon>
        <taxon>Clitoria</taxon>
    </lineage>
</organism>
<evidence type="ECO:0000256" key="1">
    <source>
        <dbReference type="ARBA" id="ARBA00003732"/>
    </source>
</evidence>
<dbReference type="Pfam" id="PF01428">
    <property type="entry name" value="zf-AN1"/>
    <property type="match status" value="1"/>
</dbReference>
<keyword evidence="2" id="KW-0479">Metal-binding</keyword>
<keyword evidence="9" id="KW-1185">Reference proteome</keyword>
<dbReference type="SMART" id="SM00154">
    <property type="entry name" value="ZnF_AN1"/>
    <property type="match status" value="1"/>
</dbReference>
<sequence length="156" mass="17022">MNPSLCANGCGFYGSATNNNLCSKCYEHYLKEHITKSNGVGVKGDTKKLSDESSVFESSTSSEPCVSEKVVADACDAMSAVAINDSASTSKKRNRCKNCNKKVGLTGFKCRCADVFCGRHRYPEEHACKVNLKEVSRQILAKQNPLCIGDKLENRI</sequence>
<dbReference type="FunFam" id="4.10.1110.10:FF:000001">
    <property type="entry name" value="Zinc finger AN1-type containing 6"/>
    <property type="match status" value="1"/>
</dbReference>
<keyword evidence="3 5" id="KW-0863">Zinc-finger</keyword>
<evidence type="ECO:0000256" key="2">
    <source>
        <dbReference type="ARBA" id="ARBA00022723"/>
    </source>
</evidence>
<evidence type="ECO:0000259" key="7">
    <source>
        <dbReference type="PROSITE" id="PS51039"/>
    </source>
</evidence>
<dbReference type="GO" id="GO:0008270">
    <property type="term" value="F:zinc ion binding"/>
    <property type="evidence" value="ECO:0007669"/>
    <property type="project" value="UniProtKB-KW"/>
</dbReference>
<dbReference type="Gene3D" id="4.10.1110.10">
    <property type="entry name" value="AN1-like Zinc finger"/>
    <property type="match status" value="1"/>
</dbReference>
<dbReference type="SMART" id="SM00259">
    <property type="entry name" value="ZnF_A20"/>
    <property type="match status" value="1"/>
</dbReference>
<dbReference type="PROSITE" id="PS51039">
    <property type="entry name" value="ZF_AN1"/>
    <property type="match status" value="1"/>
</dbReference>
<evidence type="ECO:0000256" key="4">
    <source>
        <dbReference type="ARBA" id="ARBA00022833"/>
    </source>
</evidence>
<evidence type="ECO:0000313" key="9">
    <source>
        <dbReference type="Proteomes" id="UP001359559"/>
    </source>
</evidence>
<name>A0AAN9I7V5_CLITE</name>
<dbReference type="InterPro" id="IPR035896">
    <property type="entry name" value="AN1-like_Znf"/>
</dbReference>
<dbReference type="InterPro" id="IPR000058">
    <property type="entry name" value="Znf_AN1"/>
</dbReference>
<dbReference type="GO" id="GO:0003677">
    <property type="term" value="F:DNA binding"/>
    <property type="evidence" value="ECO:0007669"/>
    <property type="project" value="InterPro"/>
</dbReference>
<evidence type="ECO:0008006" key="10">
    <source>
        <dbReference type="Google" id="ProtNLM"/>
    </source>
</evidence>
<evidence type="ECO:0000259" key="6">
    <source>
        <dbReference type="PROSITE" id="PS51036"/>
    </source>
</evidence>
<evidence type="ECO:0000313" key="8">
    <source>
        <dbReference type="EMBL" id="KAK7270773.1"/>
    </source>
</evidence>
<comment type="function">
    <text evidence="1">May be involved in environmental stress response.</text>
</comment>
<dbReference type="PROSITE" id="PS51036">
    <property type="entry name" value="ZF_A20"/>
    <property type="match status" value="1"/>
</dbReference>
<comment type="caution">
    <text evidence="8">The sequence shown here is derived from an EMBL/GenBank/DDBJ whole genome shotgun (WGS) entry which is preliminary data.</text>
</comment>
<dbReference type="SUPFAM" id="SSF57716">
    <property type="entry name" value="Glucocorticoid receptor-like (DNA-binding domain)"/>
    <property type="match status" value="1"/>
</dbReference>
<dbReference type="InterPro" id="IPR002653">
    <property type="entry name" value="Znf_A20"/>
</dbReference>
<evidence type="ECO:0000256" key="5">
    <source>
        <dbReference type="PROSITE-ProRule" id="PRU00449"/>
    </source>
</evidence>
<evidence type="ECO:0000256" key="3">
    <source>
        <dbReference type="ARBA" id="ARBA00022771"/>
    </source>
</evidence>
<dbReference type="AlphaFoldDB" id="A0AAN9I7V5"/>
<proteinExistence type="predicted"/>
<feature type="domain" description="A20-type" evidence="6">
    <location>
        <begin position="1"/>
        <end position="34"/>
    </location>
</feature>
<keyword evidence="4" id="KW-0862">Zinc</keyword>
<dbReference type="EMBL" id="JAYKXN010000007">
    <property type="protein sequence ID" value="KAK7270773.1"/>
    <property type="molecule type" value="Genomic_DNA"/>
</dbReference>
<dbReference type="SUPFAM" id="SSF118310">
    <property type="entry name" value="AN1-like Zinc finger"/>
    <property type="match status" value="1"/>
</dbReference>
<dbReference type="Pfam" id="PF01754">
    <property type="entry name" value="zf-A20"/>
    <property type="match status" value="1"/>
</dbReference>
<feature type="domain" description="AN1-type" evidence="7">
    <location>
        <begin position="90"/>
        <end position="136"/>
    </location>
</feature>
<dbReference type="PANTHER" id="PTHR10634:SF124">
    <property type="entry name" value="ZINC FINGER A20 AND AN1 DOMAIN-CONTAINING STRESS-ASSOCIATED PROTEIN 8-RELATED"/>
    <property type="match status" value="1"/>
</dbReference>
<protein>
    <recommendedName>
        <fullName evidence="10">Zinc finger protein</fullName>
    </recommendedName>
</protein>
<gene>
    <name evidence="8" type="ORF">RJT34_26182</name>
</gene>